<keyword evidence="2" id="KW-1185">Reference proteome</keyword>
<proteinExistence type="predicted"/>
<dbReference type="RefSeq" id="WP_048094245.1">
    <property type="nucleotide sequence ID" value="NZ_CP011267.1"/>
</dbReference>
<dbReference type="Proteomes" id="UP000034723">
    <property type="component" value="Chromosome"/>
</dbReference>
<dbReference type="HOGENOM" id="CLU_1275274_0_0_2"/>
<accession>A0A0F7DCA2</accession>
<dbReference type="InParanoid" id="A0A0F7DCA2"/>
<evidence type="ECO:0000313" key="2">
    <source>
        <dbReference type="Proteomes" id="UP000034723"/>
    </source>
</evidence>
<organism evidence="1 2">
    <name type="scientific">Geoglobus ahangari</name>
    <dbReference type="NCBI Taxonomy" id="113653"/>
    <lineage>
        <taxon>Archaea</taxon>
        <taxon>Methanobacteriati</taxon>
        <taxon>Methanobacteriota</taxon>
        <taxon>Archaeoglobi</taxon>
        <taxon>Archaeoglobales</taxon>
        <taxon>Archaeoglobaceae</taxon>
        <taxon>Geoglobus</taxon>
    </lineage>
</organism>
<sequence length="216" mass="25232">MNNGISTLGEFFSSLKGFRTLVKVDNPVIPVMLTLNHIIPKFGRDEIILVFLTRKDRRLFKIIREQFGIECDIEIREIFVHKDRDVVPSKIVLEKLRRLINEKGDKIMVIFGFPTFVFFYGQEGVMNLSILFDLIPDDVTLINFCLIDIADQATTTYQKSLYDVLVSIKRVEEHPDRYVFEVEHSALQQLTNKIGYMITEGFLIKEFTIKSREEYI</sequence>
<dbReference type="STRING" id="113653.GAH_00155"/>
<dbReference type="KEGG" id="gah:GAH_00155"/>
<protein>
    <recommendedName>
        <fullName evidence="3">KaiC-like domain-containing protein</fullName>
    </recommendedName>
</protein>
<name>A0A0F7DCA2_9EURY</name>
<dbReference type="AlphaFoldDB" id="A0A0F7DCA2"/>
<evidence type="ECO:0000313" key="1">
    <source>
        <dbReference type="EMBL" id="AKG92486.1"/>
    </source>
</evidence>
<evidence type="ECO:0008006" key="3">
    <source>
        <dbReference type="Google" id="ProtNLM"/>
    </source>
</evidence>
<dbReference type="EMBL" id="CP011267">
    <property type="protein sequence ID" value="AKG92486.1"/>
    <property type="molecule type" value="Genomic_DNA"/>
</dbReference>
<reference evidence="1 2" key="1">
    <citation type="submission" date="2015-04" db="EMBL/GenBank/DDBJ databases">
        <title>The complete genome sequence of the hyperthermophilic, obligate iron-reducing archaeon Geoglobus ahangari strain 234T.</title>
        <authorList>
            <person name="Manzella M.P."/>
            <person name="Holmes D.E."/>
            <person name="Rocheleau J.M."/>
            <person name="Chung A."/>
            <person name="Reguera G."/>
            <person name="Kashefi K."/>
        </authorList>
    </citation>
    <scope>NUCLEOTIDE SEQUENCE [LARGE SCALE GENOMIC DNA]</scope>
    <source>
        <strain evidence="1 2">234</strain>
    </source>
</reference>
<dbReference type="GeneID" id="24802743"/>
<gene>
    <name evidence="1" type="ORF">GAH_00155</name>
</gene>